<organism evidence="1 2">
    <name type="scientific">Actinacidiphila glaucinigra</name>
    <dbReference type="NCBI Taxonomy" id="235986"/>
    <lineage>
        <taxon>Bacteria</taxon>
        <taxon>Bacillati</taxon>
        <taxon>Actinomycetota</taxon>
        <taxon>Actinomycetes</taxon>
        <taxon>Kitasatosporales</taxon>
        <taxon>Streptomycetaceae</taxon>
        <taxon>Actinacidiphila</taxon>
    </lineage>
</organism>
<dbReference type="EMBL" id="FZOF01000005">
    <property type="protein sequence ID" value="SNS36791.1"/>
    <property type="molecule type" value="Genomic_DNA"/>
</dbReference>
<protein>
    <submittedName>
        <fullName evidence="1">Uncharacterized protein</fullName>
    </submittedName>
</protein>
<sequence length="96" mass="10517">MPGDTVETMDELMRPRVYGADVDDPDPGPRPGHLYRELVGGPLDGLLLDVTGWTDSQHSAGAELRTDVGRFGAGGRARYAPRAEDAVHWDWRGDSR</sequence>
<gene>
    <name evidence="1" type="ORF">SAMN05216252_105195</name>
</gene>
<proteinExistence type="predicted"/>
<name>A0A239DXA9_9ACTN</name>
<evidence type="ECO:0000313" key="2">
    <source>
        <dbReference type="Proteomes" id="UP000198280"/>
    </source>
</evidence>
<dbReference type="Proteomes" id="UP000198280">
    <property type="component" value="Unassembled WGS sequence"/>
</dbReference>
<accession>A0A239DXA9</accession>
<reference evidence="1 2" key="1">
    <citation type="submission" date="2017-06" db="EMBL/GenBank/DDBJ databases">
        <authorList>
            <person name="Kim H.J."/>
            <person name="Triplett B.A."/>
        </authorList>
    </citation>
    <scope>NUCLEOTIDE SEQUENCE [LARGE SCALE GENOMIC DNA]</scope>
    <source>
        <strain evidence="1 2">CGMCC 4.1858</strain>
    </source>
</reference>
<dbReference type="AlphaFoldDB" id="A0A239DXA9"/>
<keyword evidence="2" id="KW-1185">Reference proteome</keyword>
<evidence type="ECO:0000313" key="1">
    <source>
        <dbReference type="EMBL" id="SNS36791.1"/>
    </source>
</evidence>